<keyword evidence="3" id="KW-0813">Transport</keyword>
<feature type="transmembrane region" description="Helical" evidence="8">
    <location>
        <begin position="12"/>
        <end position="39"/>
    </location>
</feature>
<dbReference type="Proteomes" id="UP000886101">
    <property type="component" value="Unassembled WGS sequence"/>
</dbReference>
<feature type="transmembrane region" description="Helical" evidence="8">
    <location>
        <begin position="203"/>
        <end position="222"/>
    </location>
</feature>
<dbReference type="GO" id="GO:0005886">
    <property type="term" value="C:plasma membrane"/>
    <property type="evidence" value="ECO:0007669"/>
    <property type="project" value="UniProtKB-SubCell"/>
</dbReference>
<name>A0A7V5P088_9BACT</name>
<gene>
    <name evidence="9" type="ORF">ENJ96_05385</name>
</gene>
<feature type="transmembrane region" description="Helical" evidence="8">
    <location>
        <begin position="134"/>
        <end position="153"/>
    </location>
</feature>
<feature type="transmembrane region" description="Helical" evidence="8">
    <location>
        <begin position="79"/>
        <end position="98"/>
    </location>
</feature>
<dbReference type="PANTHER" id="PTHR30269">
    <property type="entry name" value="TRANSMEMBRANE PROTEIN YFCA"/>
    <property type="match status" value="1"/>
</dbReference>
<proteinExistence type="inferred from homology"/>
<accession>A0A7V5P088</accession>
<evidence type="ECO:0000256" key="6">
    <source>
        <dbReference type="ARBA" id="ARBA00022989"/>
    </source>
</evidence>
<evidence type="ECO:0000256" key="4">
    <source>
        <dbReference type="ARBA" id="ARBA00022475"/>
    </source>
</evidence>
<evidence type="ECO:0000313" key="9">
    <source>
        <dbReference type="EMBL" id="HHI97268.1"/>
    </source>
</evidence>
<sequence length="247" mass="27150">MGKRPLEAAFGVKIFPLVVFLLASFVHGLAGFAFALLAVPLLSLVWPLKKIVPLMALLGGTINGLLLLSLRRHFYGRRILTLFLGAIPGVGLGATLLSRAPEEGLRFILAVVLVGYGIWGLLNPTPRIRLGDRWGYFFGFLAGALGAALNTPGPPVVVYVTLKGWSKDEVKSALQGYFFILALLVIAAHFWEGLLNFKILGLYFKYLPPVLLGLFLGHLFYYRLSFKVYLRTLYAILILAGLLTLPH</sequence>
<keyword evidence="6 8" id="KW-1133">Transmembrane helix</keyword>
<protein>
    <recommendedName>
        <fullName evidence="8">Probable membrane transporter protein</fullName>
    </recommendedName>
</protein>
<dbReference type="EMBL" id="DROK01000154">
    <property type="protein sequence ID" value="HHI97268.1"/>
    <property type="molecule type" value="Genomic_DNA"/>
</dbReference>
<keyword evidence="4 8" id="KW-1003">Cell membrane</keyword>
<feature type="transmembrane region" description="Helical" evidence="8">
    <location>
        <begin position="228"/>
        <end position="245"/>
    </location>
</feature>
<feature type="transmembrane region" description="Helical" evidence="8">
    <location>
        <begin position="51"/>
        <end position="70"/>
    </location>
</feature>
<evidence type="ECO:0000256" key="2">
    <source>
        <dbReference type="ARBA" id="ARBA00009142"/>
    </source>
</evidence>
<comment type="subcellular location">
    <subcellularLocation>
        <location evidence="1 8">Cell membrane</location>
        <topology evidence="1 8">Multi-pass membrane protein</topology>
    </subcellularLocation>
</comment>
<evidence type="ECO:0000256" key="5">
    <source>
        <dbReference type="ARBA" id="ARBA00022692"/>
    </source>
</evidence>
<evidence type="ECO:0000256" key="1">
    <source>
        <dbReference type="ARBA" id="ARBA00004651"/>
    </source>
</evidence>
<dbReference type="PANTHER" id="PTHR30269:SF37">
    <property type="entry name" value="MEMBRANE TRANSPORTER PROTEIN"/>
    <property type="match status" value="1"/>
</dbReference>
<feature type="transmembrane region" description="Helical" evidence="8">
    <location>
        <begin position="173"/>
        <end position="191"/>
    </location>
</feature>
<evidence type="ECO:0000256" key="3">
    <source>
        <dbReference type="ARBA" id="ARBA00022448"/>
    </source>
</evidence>
<evidence type="ECO:0000256" key="8">
    <source>
        <dbReference type="RuleBase" id="RU363041"/>
    </source>
</evidence>
<reference evidence="9" key="1">
    <citation type="journal article" date="2020" name="mSystems">
        <title>Genome- and Community-Level Interaction Insights into Carbon Utilization and Element Cycling Functions of Hydrothermarchaeota in Hydrothermal Sediment.</title>
        <authorList>
            <person name="Zhou Z."/>
            <person name="Liu Y."/>
            <person name="Xu W."/>
            <person name="Pan J."/>
            <person name="Luo Z.H."/>
            <person name="Li M."/>
        </authorList>
    </citation>
    <scope>NUCLEOTIDE SEQUENCE [LARGE SCALE GENOMIC DNA]</scope>
    <source>
        <strain evidence="9">HyVt-533</strain>
    </source>
</reference>
<dbReference type="InterPro" id="IPR052017">
    <property type="entry name" value="TSUP"/>
</dbReference>
<evidence type="ECO:0000256" key="7">
    <source>
        <dbReference type="ARBA" id="ARBA00023136"/>
    </source>
</evidence>
<keyword evidence="5 8" id="KW-0812">Transmembrane</keyword>
<feature type="transmembrane region" description="Helical" evidence="8">
    <location>
        <begin position="104"/>
        <end position="122"/>
    </location>
</feature>
<comment type="similarity">
    <text evidence="2 8">Belongs to the 4-toluene sulfonate uptake permease (TSUP) (TC 2.A.102) family.</text>
</comment>
<comment type="caution">
    <text evidence="9">The sequence shown here is derived from an EMBL/GenBank/DDBJ whole genome shotgun (WGS) entry which is preliminary data.</text>
</comment>
<dbReference type="AlphaFoldDB" id="A0A7V5P088"/>
<organism evidence="9">
    <name type="scientific">Thermodesulfatator atlanticus</name>
    <dbReference type="NCBI Taxonomy" id="501497"/>
    <lineage>
        <taxon>Bacteria</taxon>
        <taxon>Pseudomonadati</taxon>
        <taxon>Thermodesulfobacteriota</taxon>
        <taxon>Thermodesulfobacteria</taxon>
        <taxon>Thermodesulfobacteriales</taxon>
        <taxon>Thermodesulfatatoraceae</taxon>
        <taxon>Thermodesulfatator</taxon>
    </lineage>
</organism>
<dbReference type="Pfam" id="PF01925">
    <property type="entry name" value="TauE"/>
    <property type="match status" value="1"/>
</dbReference>
<keyword evidence="7 8" id="KW-0472">Membrane</keyword>
<dbReference type="InterPro" id="IPR002781">
    <property type="entry name" value="TM_pro_TauE-like"/>
</dbReference>